<evidence type="ECO:0000313" key="3">
    <source>
        <dbReference type="Proteomes" id="UP000265520"/>
    </source>
</evidence>
<dbReference type="EMBL" id="LXQA010033383">
    <property type="protein sequence ID" value="MCH96829.1"/>
    <property type="molecule type" value="Genomic_DNA"/>
</dbReference>
<feature type="non-terminal residue" evidence="2">
    <location>
        <position position="77"/>
    </location>
</feature>
<feature type="region of interest" description="Disordered" evidence="1">
    <location>
        <begin position="23"/>
        <end position="44"/>
    </location>
</feature>
<organism evidence="2 3">
    <name type="scientific">Trifolium medium</name>
    <dbReference type="NCBI Taxonomy" id="97028"/>
    <lineage>
        <taxon>Eukaryota</taxon>
        <taxon>Viridiplantae</taxon>
        <taxon>Streptophyta</taxon>
        <taxon>Embryophyta</taxon>
        <taxon>Tracheophyta</taxon>
        <taxon>Spermatophyta</taxon>
        <taxon>Magnoliopsida</taxon>
        <taxon>eudicotyledons</taxon>
        <taxon>Gunneridae</taxon>
        <taxon>Pentapetalae</taxon>
        <taxon>rosids</taxon>
        <taxon>fabids</taxon>
        <taxon>Fabales</taxon>
        <taxon>Fabaceae</taxon>
        <taxon>Papilionoideae</taxon>
        <taxon>50 kb inversion clade</taxon>
        <taxon>NPAAA clade</taxon>
        <taxon>Hologalegina</taxon>
        <taxon>IRL clade</taxon>
        <taxon>Trifolieae</taxon>
        <taxon>Trifolium</taxon>
    </lineage>
</organism>
<dbReference type="Proteomes" id="UP000265520">
    <property type="component" value="Unassembled WGS sequence"/>
</dbReference>
<evidence type="ECO:0000256" key="1">
    <source>
        <dbReference type="SAM" id="MobiDB-lite"/>
    </source>
</evidence>
<reference evidence="2 3" key="1">
    <citation type="journal article" date="2018" name="Front. Plant Sci.">
        <title>Red Clover (Trifolium pratense) and Zigzag Clover (T. medium) - A Picture of Genomic Similarities and Differences.</title>
        <authorList>
            <person name="Dluhosova J."/>
            <person name="Istvanek J."/>
            <person name="Nedelnik J."/>
            <person name="Repkova J."/>
        </authorList>
    </citation>
    <scope>NUCLEOTIDE SEQUENCE [LARGE SCALE GENOMIC DNA]</scope>
    <source>
        <strain evidence="3">cv. 10/8</strain>
        <tissue evidence="2">Leaf</tissue>
    </source>
</reference>
<evidence type="ECO:0000313" key="2">
    <source>
        <dbReference type="EMBL" id="MCH96829.1"/>
    </source>
</evidence>
<accession>A0A392NCC1</accession>
<protein>
    <submittedName>
        <fullName evidence="2">Uncharacterized protein</fullName>
    </submittedName>
</protein>
<name>A0A392NCC1_9FABA</name>
<keyword evidence="3" id="KW-1185">Reference proteome</keyword>
<proteinExistence type="predicted"/>
<dbReference type="AlphaFoldDB" id="A0A392NCC1"/>
<comment type="caution">
    <text evidence="2">The sequence shown here is derived from an EMBL/GenBank/DDBJ whole genome shotgun (WGS) entry which is preliminary data.</text>
</comment>
<sequence>MLLFRIADTISIVSWFSGREDHTVRSPQQRSGGGWNQLMPELTPNHIRRSSGPDIDGEAVQRLGFKTAAKFGKSPQP</sequence>
<gene>
    <name evidence="2" type="ORF">A2U01_0017819</name>
</gene>